<comment type="caution">
    <text evidence="1">The sequence shown here is derived from an EMBL/GenBank/DDBJ whole genome shotgun (WGS) entry which is preliminary data.</text>
</comment>
<dbReference type="Proteomes" id="UP000299102">
    <property type="component" value="Unassembled WGS sequence"/>
</dbReference>
<name>A0A4C1UQM6_EUMVA</name>
<keyword evidence="2" id="KW-1185">Reference proteome</keyword>
<accession>A0A4C1UQM6</accession>
<reference evidence="1 2" key="1">
    <citation type="journal article" date="2019" name="Commun. Biol.">
        <title>The bagworm genome reveals a unique fibroin gene that provides high tensile strength.</title>
        <authorList>
            <person name="Kono N."/>
            <person name="Nakamura H."/>
            <person name="Ohtoshi R."/>
            <person name="Tomita M."/>
            <person name="Numata K."/>
            <person name="Arakawa K."/>
        </authorList>
    </citation>
    <scope>NUCLEOTIDE SEQUENCE [LARGE SCALE GENOMIC DNA]</scope>
</reference>
<dbReference type="AlphaFoldDB" id="A0A4C1UQM6"/>
<gene>
    <name evidence="1" type="ORF">EVAR_85828_1</name>
</gene>
<dbReference type="EMBL" id="BGZK01000209">
    <property type="protein sequence ID" value="GBP28629.1"/>
    <property type="molecule type" value="Genomic_DNA"/>
</dbReference>
<sequence>MREFNEIRFAAGPGYTATGVAISNIEFCLPSAAGGDLASAVSPRRFCGGRNLGQKLIAYIYALAPPYFRGTDKGTETGDTKDPIWIFLSLLEMFGLKLRQVQTSQDSTPLYSDASFGVFFEAQSMTEFVQVKQIFEVAYIRIRALAEARVSQGRGEPTINKYLEGEGKEEESWGGGGERNVMVRHRTHVIRSGAVVIQKTLLCRDSGRRRGITNKLVIYYSTKDEPNGWRVSAAAARPALVFTTSAFVVYTNIMRVEQYRSARLLHNAFFEMCAIPSKTFPELRDSVPTQETFGQRKLALRSTRVNSVVRADDPASARTTVVKLEHAQFLIGIVYRRARTKGAGAAPAVECYVTAEDIYVIVSDNLMCTKRIRGRGISVWVSCLGGSGRSRRPSRRRRRARPALPAARVNAHVGGAVGTLHNAAPQRMGLRLTARWDLTQRFRLTGVFHAVYGSQFIRSGFSYCIASCTRQGYSYRPPCVIEILAVVSRRGRPRGFSCESGCSGRGRRKSRLRPPSLAGATRREVKVNFYRTENNVPTRL</sequence>
<evidence type="ECO:0000313" key="1">
    <source>
        <dbReference type="EMBL" id="GBP28629.1"/>
    </source>
</evidence>
<protein>
    <submittedName>
        <fullName evidence="1">Uncharacterized protein</fullName>
    </submittedName>
</protein>
<organism evidence="1 2">
    <name type="scientific">Eumeta variegata</name>
    <name type="common">Bagworm moth</name>
    <name type="synonym">Eumeta japonica</name>
    <dbReference type="NCBI Taxonomy" id="151549"/>
    <lineage>
        <taxon>Eukaryota</taxon>
        <taxon>Metazoa</taxon>
        <taxon>Ecdysozoa</taxon>
        <taxon>Arthropoda</taxon>
        <taxon>Hexapoda</taxon>
        <taxon>Insecta</taxon>
        <taxon>Pterygota</taxon>
        <taxon>Neoptera</taxon>
        <taxon>Endopterygota</taxon>
        <taxon>Lepidoptera</taxon>
        <taxon>Glossata</taxon>
        <taxon>Ditrysia</taxon>
        <taxon>Tineoidea</taxon>
        <taxon>Psychidae</taxon>
        <taxon>Oiketicinae</taxon>
        <taxon>Eumeta</taxon>
    </lineage>
</organism>
<proteinExistence type="predicted"/>
<evidence type="ECO:0000313" key="2">
    <source>
        <dbReference type="Proteomes" id="UP000299102"/>
    </source>
</evidence>